<evidence type="ECO:0000256" key="5">
    <source>
        <dbReference type="ARBA" id="ARBA00023136"/>
    </source>
</evidence>
<feature type="transmembrane region" description="Helical" evidence="6">
    <location>
        <begin position="12"/>
        <end position="34"/>
    </location>
</feature>
<organism evidence="7 8">
    <name type="scientific">Ramlibacter algicola</name>
    <dbReference type="NCBI Taxonomy" id="2795217"/>
    <lineage>
        <taxon>Bacteria</taxon>
        <taxon>Pseudomonadati</taxon>
        <taxon>Pseudomonadota</taxon>
        <taxon>Betaproteobacteria</taxon>
        <taxon>Burkholderiales</taxon>
        <taxon>Comamonadaceae</taxon>
        <taxon>Ramlibacter</taxon>
    </lineage>
</organism>
<comment type="similarity">
    <text evidence="2">Belongs to the TerC family.</text>
</comment>
<evidence type="ECO:0000256" key="1">
    <source>
        <dbReference type="ARBA" id="ARBA00004141"/>
    </source>
</evidence>
<dbReference type="EMBL" id="JAEDAO010000001">
    <property type="protein sequence ID" value="MBK0394953.1"/>
    <property type="molecule type" value="Genomic_DNA"/>
</dbReference>
<evidence type="ECO:0000313" key="8">
    <source>
        <dbReference type="Proteomes" id="UP000617041"/>
    </source>
</evidence>
<feature type="transmembrane region" description="Helical" evidence="6">
    <location>
        <begin position="163"/>
        <end position="179"/>
    </location>
</feature>
<keyword evidence="4 6" id="KW-1133">Transmembrane helix</keyword>
<dbReference type="Pfam" id="PF03741">
    <property type="entry name" value="TerC"/>
    <property type="match status" value="1"/>
</dbReference>
<feature type="transmembrane region" description="Helical" evidence="6">
    <location>
        <begin position="199"/>
        <end position="219"/>
    </location>
</feature>
<feature type="transmembrane region" description="Helical" evidence="6">
    <location>
        <begin position="73"/>
        <end position="90"/>
    </location>
</feature>
<dbReference type="AlphaFoldDB" id="A0A934Q4V2"/>
<evidence type="ECO:0000256" key="4">
    <source>
        <dbReference type="ARBA" id="ARBA00022989"/>
    </source>
</evidence>
<protein>
    <submittedName>
        <fullName evidence="7">TerC family protein</fullName>
    </submittedName>
</protein>
<dbReference type="Proteomes" id="UP000617041">
    <property type="component" value="Unassembled WGS sequence"/>
</dbReference>
<dbReference type="GO" id="GO:0016020">
    <property type="term" value="C:membrane"/>
    <property type="evidence" value="ECO:0007669"/>
    <property type="project" value="UniProtKB-SubCell"/>
</dbReference>
<dbReference type="InterPro" id="IPR005496">
    <property type="entry name" value="Integral_membrane_TerC"/>
</dbReference>
<dbReference type="NCBIfam" id="TIGR03717">
    <property type="entry name" value="R_switched_YjbE"/>
    <property type="match status" value="1"/>
</dbReference>
<evidence type="ECO:0000256" key="3">
    <source>
        <dbReference type="ARBA" id="ARBA00022692"/>
    </source>
</evidence>
<comment type="subcellular location">
    <subcellularLocation>
        <location evidence="1">Membrane</location>
        <topology evidence="1">Multi-pass membrane protein</topology>
    </subcellularLocation>
</comment>
<gene>
    <name evidence="7" type="ORF">I8E28_20275</name>
</gene>
<proteinExistence type="inferred from homology"/>
<keyword evidence="5 6" id="KW-0472">Membrane</keyword>
<comment type="caution">
    <text evidence="7">The sequence shown here is derived from an EMBL/GenBank/DDBJ whole genome shotgun (WGS) entry which is preliminary data.</text>
</comment>
<reference evidence="7" key="1">
    <citation type="submission" date="2020-12" db="EMBL/GenBank/DDBJ databases">
        <title>Ramlibacter sp. nov., isolated from a freshwater alga, Cryptomonas.</title>
        <authorList>
            <person name="Kim H.M."/>
            <person name="Jeon C.O."/>
        </authorList>
    </citation>
    <scope>NUCLEOTIDE SEQUENCE</scope>
    <source>
        <strain evidence="7">CrO1</strain>
    </source>
</reference>
<feature type="transmembrane region" description="Helical" evidence="6">
    <location>
        <begin position="137"/>
        <end position="156"/>
    </location>
</feature>
<dbReference type="PANTHER" id="PTHR30238">
    <property type="entry name" value="MEMBRANE BOUND PREDICTED REDOX MODULATOR"/>
    <property type="match status" value="1"/>
</dbReference>
<name>A0A934Q4V2_9BURK</name>
<sequence>MDMVSTPDFWIALGQIILINIVLSGDNAVVIALACRSLPAHQQKKAIMFGSVGAIVLRLVLTFFAVYLLSLPYLKLIGAALLLWIGIGLLKGDDDDEDLESSSNLMGAIKTIVIADLVMSLDNVIGVAAAAKGHVGLLVIGLVISIPLIIFGSTIILKLMTRFPIIITLGAGLLGWVAGEMALSDPAIKDLWAAQQHTLHVIAPAAGALLVIAVGKYLARMAAQRSAQPDGPAA</sequence>
<keyword evidence="8" id="KW-1185">Reference proteome</keyword>
<feature type="transmembrane region" description="Helical" evidence="6">
    <location>
        <begin position="46"/>
        <end position="67"/>
    </location>
</feature>
<evidence type="ECO:0000256" key="2">
    <source>
        <dbReference type="ARBA" id="ARBA00007511"/>
    </source>
</evidence>
<dbReference type="RefSeq" id="WP_200790047.1">
    <property type="nucleotide sequence ID" value="NZ_JAEDAO010000001.1"/>
</dbReference>
<keyword evidence="3 6" id="KW-0812">Transmembrane</keyword>
<dbReference type="InterPro" id="IPR022301">
    <property type="entry name" value="Integral_membrane_YjbE"/>
</dbReference>
<dbReference type="PANTHER" id="PTHR30238:SF4">
    <property type="entry name" value="SLL1022 PROTEIN"/>
    <property type="match status" value="1"/>
</dbReference>
<evidence type="ECO:0000313" key="7">
    <source>
        <dbReference type="EMBL" id="MBK0394953.1"/>
    </source>
</evidence>
<evidence type="ECO:0000256" key="6">
    <source>
        <dbReference type="SAM" id="Phobius"/>
    </source>
</evidence>
<accession>A0A934Q4V2</accession>